<protein>
    <submittedName>
        <fullName evidence="2">Uncharacterized protein</fullName>
    </submittedName>
</protein>
<feature type="compositionally biased region" description="Basic and acidic residues" evidence="1">
    <location>
        <begin position="293"/>
        <end position="306"/>
    </location>
</feature>
<dbReference type="EMBL" id="CADCXU010007312">
    <property type="protein sequence ID" value="CAA9998726.1"/>
    <property type="molecule type" value="Genomic_DNA"/>
</dbReference>
<evidence type="ECO:0000256" key="1">
    <source>
        <dbReference type="SAM" id="MobiDB-lite"/>
    </source>
</evidence>
<dbReference type="AlphaFoldDB" id="A0A6H5G8F0"/>
<evidence type="ECO:0000313" key="3">
    <source>
        <dbReference type="Proteomes" id="UP000479000"/>
    </source>
</evidence>
<name>A0A6H5G8F0_9HEMI</name>
<accession>A0A6H5G8F0</accession>
<keyword evidence="3" id="KW-1185">Reference proteome</keyword>
<proteinExistence type="predicted"/>
<gene>
    <name evidence="2" type="ORF">NTEN_LOCUS5009</name>
</gene>
<feature type="region of interest" description="Disordered" evidence="1">
    <location>
        <begin position="288"/>
        <end position="309"/>
    </location>
</feature>
<reference evidence="2 3" key="1">
    <citation type="submission" date="2020-02" db="EMBL/GenBank/DDBJ databases">
        <authorList>
            <person name="Ferguson B K."/>
        </authorList>
    </citation>
    <scope>NUCLEOTIDE SEQUENCE [LARGE SCALE GENOMIC DNA]</scope>
</reference>
<evidence type="ECO:0000313" key="2">
    <source>
        <dbReference type="EMBL" id="CAA9998726.1"/>
    </source>
</evidence>
<dbReference type="Proteomes" id="UP000479000">
    <property type="component" value="Unassembled WGS sequence"/>
</dbReference>
<organism evidence="2 3">
    <name type="scientific">Nesidiocoris tenuis</name>
    <dbReference type="NCBI Taxonomy" id="355587"/>
    <lineage>
        <taxon>Eukaryota</taxon>
        <taxon>Metazoa</taxon>
        <taxon>Ecdysozoa</taxon>
        <taxon>Arthropoda</taxon>
        <taxon>Hexapoda</taxon>
        <taxon>Insecta</taxon>
        <taxon>Pterygota</taxon>
        <taxon>Neoptera</taxon>
        <taxon>Paraneoptera</taxon>
        <taxon>Hemiptera</taxon>
        <taxon>Heteroptera</taxon>
        <taxon>Panheteroptera</taxon>
        <taxon>Cimicomorpha</taxon>
        <taxon>Miridae</taxon>
        <taxon>Dicyphina</taxon>
        <taxon>Nesidiocoris</taxon>
    </lineage>
</organism>
<sequence length="335" mass="38316">MVYFQIGMLVQREQVSLARRPKHWSQLLVQDNTGEEGSFYRIKIENPRDSVSASRWWRGLNCKNVSTMQLLLSVPWKYDRSDRLAIKIIGKKAPDRIRRDKTVSSVHVVALRPTSDSKHSILSRGIEIRKIRKSFLELINDKNARWRKAKIPEILVQFLGHTYLFRQHKHNSQAAIAHLSAIVELTSPSKKDRSLQHFGGKHLDNYGAWLWLPTIHQRRLTGVVSPRVDGQLNAITKGPARKVSLFKLPPGSAVTARKLQGRKDLMPHVPRTKAYRVSIVREFSLWTGPPRKSAPDRDKEGPECPERGPALEVLRWMSYAKCPAKDIPKGGNSRK</sequence>